<proteinExistence type="predicted"/>
<dbReference type="Proteomes" id="UP001623592">
    <property type="component" value="Unassembled WGS sequence"/>
</dbReference>
<organism evidence="1 2">
    <name type="scientific">Clostridium neuense</name>
    <dbReference type="NCBI Taxonomy" id="1728934"/>
    <lineage>
        <taxon>Bacteria</taxon>
        <taxon>Bacillati</taxon>
        <taxon>Bacillota</taxon>
        <taxon>Clostridia</taxon>
        <taxon>Eubacteriales</taxon>
        <taxon>Clostridiaceae</taxon>
        <taxon>Clostridium</taxon>
    </lineage>
</organism>
<gene>
    <name evidence="1" type="ORF">ACJDT4_13430</name>
</gene>
<protein>
    <submittedName>
        <fullName evidence="1">Uncharacterized protein</fullName>
    </submittedName>
</protein>
<evidence type="ECO:0000313" key="2">
    <source>
        <dbReference type="Proteomes" id="UP001623592"/>
    </source>
</evidence>
<accession>A0ABW8TFX4</accession>
<name>A0ABW8TFX4_9CLOT</name>
<comment type="caution">
    <text evidence="1">The sequence shown here is derived from an EMBL/GenBank/DDBJ whole genome shotgun (WGS) entry which is preliminary data.</text>
</comment>
<sequence length="157" mass="17178">MDNDTAKNLILREEDNCYIMNDKVNVMGKECNIKPKCPKCKTEYDKITGINECVVVEDDPKPKKSFWGSVKKAFAESAEFEKQKQEEKERKAQEPIRCPKCGSTQITADKKGVSVGKAIAGDLIAGPVGALAGGIGKDKVIITCLSCGHSWKAGKRK</sequence>
<dbReference type="EMBL" id="JBJIAA010000010">
    <property type="protein sequence ID" value="MFL0251419.1"/>
    <property type="molecule type" value="Genomic_DNA"/>
</dbReference>
<keyword evidence="2" id="KW-1185">Reference proteome</keyword>
<dbReference type="RefSeq" id="WP_406788074.1">
    <property type="nucleotide sequence ID" value="NZ_JBJIAA010000010.1"/>
</dbReference>
<reference evidence="1 2" key="1">
    <citation type="submission" date="2024-11" db="EMBL/GenBank/DDBJ databases">
        <authorList>
            <person name="Heng Y.C."/>
            <person name="Lim A.C.H."/>
            <person name="Lee J.K.Y."/>
            <person name="Kittelmann S."/>
        </authorList>
    </citation>
    <scope>NUCLEOTIDE SEQUENCE [LARGE SCALE GENOMIC DNA]</scope>
    <source>
        <strain evidence="1 2">WILCCON 0114</strain>
    </source>
</reference>
<evidence type="ECO:0000313" key="1">
    <source>
        <dbReference type="EMBL" id="MFL0251419.1"/>
    </source>
</evidence>